<dbReference type="PROSITE" id="PS50181">
    <property type="entry name" value="FBOX"/>
    <property type="match status" value="1"/>
</dbReference>
<dbReference type="InterPro" id="IPR050995">
    <property type="entry name" value="WD-F-box_domain-protein"/>
</dbReference>
<reference evidence="5" key="1">
    <citation type="journal article" date="2020" name="Microb. Genom.">
        <title>Genetic diversity of clinical and environmental Mucorales isolates obtained from an investigation of mucormycosis cases among solid organ transplant recipients.</title>
        <authorList>
            <person name="Nguyen M.H."/>
            <person name="Kaul D."/>
            <person name="Muto C."/>
            <person name="Cheng S.J."/>
            <person name="Richter R.A."/>
            <person name="Bruno V.M."/>
            <person name="Liu G."/>
            <person name="Beyhan S."/>
            <person name="Sundermann A.J."/>
            <person name="Mounaud S."/>
            <person name="Pasculle A.W."/>
            <person name="Nierman W.C."/>
            <person name="Driscoll E."/>
            <person name="Cumbie R."/>
            <person name="Clancy C.J."/>
            <person name="Dupont C.L."/>
        </authorList>
    </citation>
    <scope>NUCLEOTIDE SEQUENCE</scope>
    <source>
        <strain evidence="5">GL16</strain>
    </source>
</reference>
<dbReference type="EMBL" id="JAANIT010000794">
    <property type="protein sequence ID" value="KAG1544434.1"/>
    <property type="molecule type" value="Genomic_DNA"/>
</dbReference>
<proteinExistence type="predicted"/>
<dbReference type="InterPro" id="IPR015943">
    <property type="entry name" value="WD40/YVTN_repeat-like_dom_sf"/>
</dbReference>
<dbReference type="Pfam" id="PF00400">
    <property type="entry name" value="WD40"/>
    <property type="match status" value="6"/>
</dbReference>
<dbReference type="SUPFAM" id="SSF81383">
    <property type="entry name" value="F-box domain"/>
    <property type="match status" value="1"/>
</dbReference>
<dbReference type="InterPro" id="IPR001810">
    <property type="entry name" value="F-box_dom"/>
</dbReference>
<feature type="repeat" description="WD" evidence="3">
    <location>
        <begin position="404"/>
        <end position="443"/>
    </location>
</feature>
<dbReference type="InterPro" id="IPR020472">
    <property type="entry name" value="WD40_PAC1"/>
</dbReference>
<dbReference type="Proteomes" id="UP000717996">
    <property type="component" value="Unassembled WGS sequence"/>
</dbReference>
<organism evidence="5 6">
    <name type="scientific">Rhizopus oryzae</name>
    <name type="common">Mucormycosis agent</name>
    <name type="synonym">Rhizopus arrhizus var. delemar</name>
    <dbReference type="NCBI Taxonomy" id="64495"/>
    <lineage>
        <taxon>Eukaryota</taxon>
        <taxon>Fungi</taxon>
        <taxon>Fungi incertae sedis</taxon>
        <taxon>Mucoromycota</taxon>
        <taxon>Mucoromycotina</taxon>
        <taxon>Mucoromycetes</taxon>
        <taxon>Mucorales</taxon>
        <taxon>Mucorineae</taxon>
        <taxon>Rhizopodaceae</taxon>
        <taxon>Rhizopus</taxon>
    </lineage>
</organism>
<sequence>MNFIQYDEGFIEQQFKLPYFMKDWTNEQKAEFAYELLKHMPTSITSKVVHRLSPLVDKDYITNLPYEIKLSILYYLDIKTIVHLSYVSSKWNKIIQDQQLWKDLYIQSGWSFNEEAIESYLVQRIVPKSISNTFIPHLVPRLKPFKVLSTNPLQPQTRYKDLISPEHVFSSSRSQPLKRGSLSNIFMNRPRRKTRFDETPIYHYKDATDTRYINWKRLYRNRLTIEKRWREGRYKVQEFCSNPHNGGIYCLQFNTSYLVTGSRDRQIKMWDIHTGLLIRTFEGHIGSVLCLQFDDRYLISGGSDAVLIVWDMRTGDEVNVLRGHQESVFNVKFKDNVLVSCSKDRTVRIWHLDSDGNAETHLILRGHRAAVNAVQFKDDRVVSASGDKTIKIWDMNTGECLRTLDSHSRGIACVEYDGKYIISGSCDQTIKIWDSLTGECVRTLTSHSDLVRAIQLDNQSKTIVSGSYDGSLKIWALENGVLLKSLNGVNLGRILNLQFDFGRIICCSNLGKIIMYDFTYGIDTQFFN</sequence>
<evidence type="ECO:0000259" key="4">
    <source>
        <dbReference type="PROSITE" id="PS50181"/>
    </source>
</evidence>
<evidence type="ECO:0000313" key="6">
    <source>
        <dbReference type="Proteomes" id="UP000717996"/>
    </source>
</evidence>
<keyword evidence="1 3" id="KW-0853">WD repeat</keyword>
<dbReference type="Gene3D" id="1.20.1280.50">
    <property type="match status" value="1"/>
</dbReference>
<accession>A0A9P6YBU6</accession>
<dbReference type="SUPFAM" id="SSF50978">
    <property type="entry name" value="WD40 repeat-like"/>
    <property type="match status" value="1"/>
</dbReference>
<dbReference type="PANTHER" id="PTHR14604">
    <property type="entry name" value="WD40 REPEAT PF20"/>
    <property type="match status" value="1"/>
</dbReference>
<dbReference type="PROSITE" id="PS50082">
    <property type="entry name" value="WD_REPEATS_2"/>
    <property type="match status" value="6"/>
</dbReference>
<keyword evidence="2" id="KW-0677">Repeat</keyword>
<dbReference type="AlphaFoldDB" id="A0A9P6YBU6"/>
<dbReference type="SMART" id="SM00256">
    <property type="entry name" value="FBOX"/>
    <property type="match status" value="1"/>
</dbReference>
<dbReference type="PRINTS" id="PR00320">
    <property type="entry name" value="GPROTEINBRPT"/>
</dbReference>
<dbReference type="InterPro" id="IPR036047">
    <property type="entry name" value="F-box-like_dom_sf"/>
</dbReference>
<evidence type="ECO:0000313" key="5">
    <source>
        <dbReference type="EMBL" id="KAG1544434.1"/>
    </source>
</evidence>
<protein>
    <recommendedName>
        <fullName evidence="4">F-box domain-containing protein</fullName>
    </recommendedName>
</protein>
<feature type="repeat" description="WD" evidence="3">
    <location>
        <begin position="364"/>
        <end position="403"/>
    </location>
</feature>
<feature type="domain" description="F-box" evidence="4">
    <location>
        <begin position="58"/>
        <end position="104"/>
    </location>
</feature>
<dbReference type="PROSITE" id="PS50294">
    <property type="entry name" value="WD_REPEATS_REGION"/>
    <property type="match status" value="6"/>
</dbReference>
<evidence type="ECO:0000256" key="1">
    <source>
        <dbReference type="ARBA" id="ARBA00022574"/>
    </source>
</evidence>
<feature type="repeat" description="WD" evidence="3">
    <location>
        <begin position="241"/>
        <end position="280"/>
    </location>
</feature>
<dbReference type="InterPro" id="IPR019775">
    <property type="entry name" value="WD40_repeat_CS"/>
</dbReference>
<name>A0A9P6YBU6_RHIOR</name>
<feature type="repeat" description="WD" evidence="3">
    <location>
        <begin position="281"/>
        <end position="320"/>
    </location>
</feature>
<comment type="caution">
    <text evidence="5">The sequence shown here is derived from an EMBL/GenBank/DDBJ whole genome shotgun (WGS) entry which is preliminary data.</text>
</comment>
<dbReference type="InterPro" id="IPR036322">
    <property type="entry name" value="WD40_repeat_dom_sf"/>
</dbReference>
<dbReference type="SMART" id="SM00320">
    <property type="entry name" value="WD40"/>
    <property type="match status" value="7"/>
</dbReference>
<evidence type="ECO:0000256" key="3">
    <source>
        <dbReference type="PROSITE-ProRule" id="PRU00221"/>
    </source>
</evidence>
<dbReference type="PROSITE" id="PS00678">
    <property type="entry name" value="WD_REPEATS_1"/>
    <property type="match status" value="3"/>
</dbReference>
<dbReference type="InterPro" id="IPR001680">
    <property type="entry name" value="WD40_rpt"/>
</dbReference>
<gene>
    <name evidence="5" type="ORF">G6F51_006061</name>
</gene>
<dbReference type="CDD" id="cd00200">
    <property type="entry name" value="WD40"/>
    <property type="match status" value="1"/>
</dbReference>
<dbReference type="Gene3D" id="2.130.10.10">
    <property type="entry name" value="YVTN repeat-like/Quinoprotein amine dehydrogenase"/>
    <property type="match status" value="2"/>
</dbReference>
<dbReference type="PANTHER" id="PTHR14604:SF4">
    <property type="entry name" value="F-BOX DOMAIN-CONTAINING PROTEIN"/>
    <property type="match status" value="1"/>
</dbReference>
<evidence type="ECO:0000256" key="2">
    <source>
        <dbReference type="ARBA" id="ARBA00022737"/>
    </source>
</evidence>
<dbReference type="Pfam" id="PF12937">
    <property type="entry name" value="F-box-like"/>
    <property type="match status" value="1"/>
</dbReference>
<feature type="repeat" description="WD" evidence="3">
    <location>
        <begin position="321"/>
        <end position="360"/>
    </location>
</feature>
<dbReference type="OrthoDB" id="19711at2759"/>
<feature type="repeat" description="WD" evidence="3">
    <location>
        <begin position="444"/>
        <end position="485"/>
    </location>
</feature>